<feature type="region of interest" description="Disordered" evidence="15">
    <location>
        <begin position="824"/>
        <end position="868"/>
    </location>
</feature>
<dbReference type="PANTHER" id="PTHR24346:SF42">
    <property type="entry name" value="SERINE_THREONINE-PROTEIN KINASE SIK3"/>
    <property type="match status" value="1"/>
</dbReference>
<feature type="region of interest" description="Disordered" evidence="15">
    <location>
        <begin position="882"/>
        <end position="902"/>
    </location>
</feature>
<dbReference type="SMART" id="SM00220">
    <property type="entry name" value="S_TKc"/>
    <property type="match status" value="1"/>
</dbReference>
<evidence type="ECO:0000256" key="7">
    <source>
        <dbReference type="ARBA" id="ARBA00022723"/>
    </source>
</evidence>
<comment type="caution">
    <text evidence="18">The sequence shown here is derived from an EMBL/GenBank/DDBJ whole genome shotgun (WGS) entry which is preliminary data.</text>
</comment>
<keyword evidence="19" id="KW-1185">Reference proteome</keyword>
<dbReference type="GO" id="GO:0050321">
    <property type="term" value="F:tau-protein kinase activity"/>
    <property type="evidence" value="ECO:0007669"/>
    <property type="project" value="TreeGrafter"/>
</dbReference>
<keyword evidence="10 14" id="KW-0067">ATP-binding</keyword>
<comment type="similarity">
    <text evidence="2">Belongs to the protein kinase superfamily. CAMK Ser/Thr protein kinase family. SNF1 subfamily.</text>
</comment>
<dbReference type="CDD" id="cd14338">
    <property type="entry name" value="UBA_SIK"/>
    <property type="match status" value="1"/>
</dbReference>
<evidence type="ECO:0000256" key="14">
    <source>
        <dbReference type="PROSITE-ProRule" id="PRU10141"/>
    </source>
</evidence>
<evidence type="ECO:0000259" key="17">
    <source>
        <dbReference type="PROSITE" id="PS50032"/>
    </source>
</evidence>
<evidence type="ECO:0000256" key="4">
    <source>
        <dbReference type="ARBA" id="ARBA00022527"/>
    </source>
</evidence>
<evidence type="ECO:0000259" key="16">
    <source>
        <dbReference type="PROSITE" id="PS50011"/>
    </source>
</evidence>
<dbReference type="InterPro" id="IPR011009">
    <property type="entry name" value="Kinase-like_dom_sf"/>
</dbReference>
<dbReference type="Gene3D" id="1.10.510.10">
    <property type="entry name" value="Transferase(Phosphotransferase) domain 1"/>
    <property type="match status" value="1"/>
</dbReference>
<dbReference type="FunFam" id="1.10.510.10:FF:000156">
    <property type="entry name" value="Serine/threonine-protein kinase SIK3 homolog"/>
    <property type="match status" value="1"/>
</dbReference>
<dbReference type="GO" id="GO:0046872">
    <property type="term" value="F:metal ion binding"/>
    <property type="evidence" value="ECO:0007669"/>
    <property type="project" value="UniProtKB-KW"/>
</dbReference>
<dbReference type="Gene3D" id="3.30.310.80">
    <property type="entry name" value="Kinase associated domain 1, KA1"/>
    <property type="match status" value="1"/>
</dbReference>
<dbReference type="AlphaFoldDB" id="A0AA88KW36"/>
<dbReference type="EMBL" id="JAVRJZ010000017">
    <property type="protein sequence ID" value="KAK2709423.1"/>
    <property type="molecule type" value="Genomic_DNA"/>
</dbReference>
<keyword evidence="7" id="KW-0479">Metal-binding</keyword>
<evidence type="ECO:0000256" key="15">
    <source>
        <dbReference type="SAM" id="MobiDB-lite"/>
    </source>
</evidence>
<comment type="catalytic activity">
    <reaction evidence="12">
        <text>L-threonyl-[protein] + ATP = O-phospho-L-threonyl-[protein] + ADP + H(+)</text>
        <dbReference type="Rhea" id="RHEA:46608"/>
        <dbReference type="Rhea" id="RHEA-COMP:11060"/>
        <dbReference type="Rhea" id="RHEA-COMP:11605"/>
        <dbReference type="ChEBI" id="CHEBI:15378"/>
        <dbReference type="ChEBI" id="CHEBI:30013"/>
        <dbReference type="ChEBI" id="CHEBI:30616"/>
        <dbReference type="ChEBI" id="CHEBI:61977"/>
        <dbReference type="ChEBI" id="CHEBI:456216"/>
        <dbReference type="EC" id="2.7.11.1"/>
    </reaction>
</comment>
<comment type="cofactor">
    <cofactor evidence="1">
        <name>Mg(2+)</name>
        <dbReference type="ChEBI" id="CHEBI:18420"/>
    </cofactor>
</comment>
<accession>A0AA88KW36</accession>
<evidence type="ECO:0000256" key="9">
    <source>
        <dbReference type="ARBA" id="ARBA00022777"/>
    </source>
</evidence>
<feature type="domain" description="KA1" evidence="17">
    <location>
        <begin position="1023"/>
        <end position="1071"/>
    </location>
</feature>
<evidence type="ECO:0000256" key="3">
    <source>
        <dbReference type="ARBA" id="ARBA00012513"/>
    </source>
</evidence>
<dbReference type="GO" id="GO:0005524">
    <property type="term" value="F:ATP binding"/>
    <property type="evidence" value="ECO:0007669"/>
    <property type="project" value="UniProtKB-UniRule"/>
</dbReference>
<dbReference type="InterPro" id="IPR017441">
    <property type="entry name" value="Protein_kinase_ATP_BS"/>
</dbReference>
<dbReference type="Proteomes" id="UP001187531">
    <property type="component" value="Unassembled WGS sequence"/>
</dbReference>
<dbReference type="Pfam" id="PF00069">
    <property type="entry name" value="Pkinase"/>
    <property type="match status" value="1"/>
</dbReference>
<evidence type="ECO:0000256" key="1">
    <source>
        <dbReference type="ARBA" id="ARBA00001946"/>
    </source>
</evidence>
<dbReference type="InterPro" id="IPR001772">
    <property type="entry name" value="KA1_dom"/>
</dbReference>
<evidence type="ECO:0000313" key="19">
    <source>
        <dbReference type="Proteomes" id="UP001187531"/>
    </source>
</evidence>
<feature type="compositionally biased region" description="Pro residues" evidence="15">
    <location>
        <begin position="767"/>
        <end position="778"/>
    </location>
</feature>
<dbReference type="InterPro" id="IPR000719">
    <property type="entry name" value="Prot_kinase_dom"/>
</dbReference>
<name>A0AA88KW36_ARTSF</name>
<dbReference type="SUPFAM" id="SSF56112">
    <property type="entry name" value="Protein kinase-like (PK-like)"/>
    <property type="match status" value="1"/>
</dbReference>
<dbReference type="InterPro" id="IPR008271">
    <property type="entry name" value="Ser/Thr_kinase_AS"/>
</dbReference>
<keyword evidence="11" id="KW-0460">Magnesium</keyword>
<dbReference type="Pfam" id="PF02149">
    <property type="entry name" value="KA1"/>
    <property type="match status" value="1"/>
</dbReference>
<feature type="compositionally biased region" description="Polar residues" evidence="15">
    <location>
        <begin position="540"/>
        <end position="558"/>
    </location>
</feature>
<feature type="compositionally biased region" description="Polar residues" evidence="15">
    <location>
        <begin position="824"/>
        <end position="842"/>
    </location>
</feature>
<evidence type="ECO:0000256" key="8">
    <source>
        <dbReference type="ARBA" id="ARBA00022741"/>
    </source>
</evidence>
<dbReference type="FunFam" id="3.30.200.20:FF:000003">
    <property type="entry name" value="Non-specific serine/threonine protein kinase"/>
    <property type="match status" value="1"/>
</dbReference>
<dbReference type="PROSITE" id="PS00107">
    <property type="entry name" value="PROTEIN_KINASE_ATP"/>
    <property type="match status" value="1"/>
</dbReference>
<feature type="domain" description="Protein kinase" evidence="16">
    <location>
        <begin position="14"/>
        <end position="265"/>
    </location>
</feature>
<dbReference type="EC" id="2.7.11.1" evidence="3"/>
<dbReference type="GO" id="GO:0000226">
    <property type="term" value="P:microtubule cytoskeleton organization"/>
    <property type="evidence" value="ECO:0007669"/>
    <property type="project" value="TreeGrafter"/>
</dbReference>
<evidence type="ECO:0000313" key="18">
    <source>
        <dbReference type="EMBL" id="KAK2709423.1"/>
    </source>
</evidence>
<evidence type="ECO:0000256" key="10">
    <source>
        <dbReference type="ARBA" id="ARBA00022840"/>
    </source>
</evidence>
<dbReference type="PROSITE" id="PS50032">
    <property type="entry name" value="KA1"/>
    <property type="match status" value="1"/>
</dbReference>
<keyword evidence="4" id="KW-0723">Serine/threonine-protein kinase</keyword>
<feature type="region of interest" description="Disordered" evidence="15">
    <location>
        <begin position="680"/>
        <end position="713"/>
    </location>
</feature>
<feature type="compositionally biased region" description="Low complexity" evidence="15">
    <location>
        <begin position="750"/>
        <end position="766"/>
    </location>
</feature>
<dbReference type="PROSITE" id="PS00108">
    <property type="entry name" value="PROTEIN_KINASE_ST"/>
    <property type="match status" value="1"/>
</dbReference>
<protein>
    <recommendedName>
        <fullName evidence="3">non-specific serine/threonine protein kinase</fullName>
        <ecNumber evidence="3">2.7.11.1</ecNumber>
    </recommendedName>
</protein>
<reference evidence="18" key="1">
    <citation type="submission" date="2023-07" db="EMBL/GenBank/DDBJ databases">
        <title>Chromosome-level genome assembly of Artemia franciscana.</title>
        <authorList>
            <person name="Jo E."/>
        </authorList>
    </citation>
    <scope>NUCLEOTIDE SEQUENCE</scope>
    <source>
        <tissue evidence="18">Whole body</tissue>
    </source>
</reference>
<evidence type="ECO:0000256" key="11">
    <source>
        <dbReference type="ARBA" id="ARBA00022842"/>
    </source>
</evidence>
<dbReference type="PROSITE" id="PS50011">
    <property type="entry name" value="PROTEIN_KINASE_DOM"/>
    <property type="match status" value="1"/>
</dbReference>
<keyword evidence="9" id="KW-0418">Kinase</keyword>
<keyword evidence="6" id="KW-0808">Transferase</keyword>
<evidence type="ECO:0000256" key="2">
    <source>
        <dbReference type="ARBA" id="ARBA00006234"/>
    </source>
</evidence>
<dbReference type="InterPro" id="IPR028375">
    <property type="entry name" value="KA1/Ssp2_C"/>
</dbReference>
<feature type="binding site" evidence="14">
    <location>
        <position position="43"/>
    </location>
    <ligand>
        <name>ATP</name>
        <dbReference type="ChEBI" id="CHEBI:30616"/>
    </ligand>
</feature>
<gene>
    <name evidence="18" type="ORF">QYM36_013178</name>
</gene>
<dbReference type="PANTHER" id="PTHR24346">
    <property type="entry name" value="MAP/MICROTUBULE AFFINITY-REGULATING KINASE"/>
    <property type="match status" value="1"/>
</dbReference>
<comment type="catalytic activity">
    <reaction evidence="13">
        <text>L-seryl-[protein] + ATP = O-phospho-L-seryl-[protein] + ADP + H(+)</text>
        <dbReference type="Rhea" id="RHEA:17989"/>
        <dbReference type="Rhea" id="RHEA-COMP:9863"/>
        <dbReference type="Rhea" id="RHEA-COMP:11604"/>
        <dbReference type="ChEBI" id="CHEBI:15378"/>
        <dbReference type="ChEBI" id="CHEBI:29999"/>
        <dbReference type="ChEBI" id="CHEBI:30616"/>
        <dbReference type="ChEBI" id="CHEBI:83421"/>
        <dbReference type="ChEBI" id="CHEBI:456216"/>
        <dbReference type="EC" id="2.7.11.1"/>
    </reaction>
</comment>
<evidence type="ECO:0000256" key="13">
    <source>
        <dbReference type="ARBA" id="ARBA00048679"/>
    </source>
</evidence>
<evidence type="ECO:0000256" key="12">
    <source>
        <dbReference type="ARBA" id="ARBA00047899"/>
    </source>
</evidence>
<dbReference type="Pfam" id="PF23312">
    <property type="entry name" value="UBA_SIK3"/>
    <property type="match status" value="1"/>
</dbReference>
<proteinExistence type="inferred from homology"/>
<evidence type="ECO:0000256" key="5">
    <source>
        <dbReference type="ARBA" id="ARBA00022553"/>
    </source>
</evidence>
<keyword evidence="8 14" id="KW-0547">Nucleotide-binding</keyword>
<dbReference type="GO" id="GO:0035556">
    <property type="term" value="P:intracellular signal transduction"/>
    <property type="evidence" value="ECO:0007669"/>
    <property type="project" value="TreeGrafter"/>
</dbReference>
<feature type="region of interest" description="Disordered" evidence="15">
    <location>
        <begin position="748"/>
        <end position="798"/>
    </location>
</feature>
<dbReference type="InterPro" id="IPR057380">
    <property type="entry name" value="UBA_SIK1/2/3"/>
</dbReference>
<dbReference type="SUPFAM" id="SSF103243">
    <property type="entry name" value="KA1-like"/>
    <property type="match status" value="1"/>
</dbReference>
<keyword evidence="5" id="KW-0597">Phosphoprotein</keyword>
<feature type="region of interest" description="Disordered" evidence="15">
    <location>
        <begin position="539"/>
        <end position="562"/>
    </location>
</feature>
<feature type="compositionally biased region" description="Low complexity" evidence="15">
    <location>
        <begin position="779"/>
        <end position="798"/>
    </location>
</feature>
<evidence type="ECO:0000256" key="6">
    <source>
        <dbReference type="ARBA" id="ARBA00022679"/>
    </source>
</evidence>
<sequence>MSDPVERLAKVGFYELQKTIGKGNFAVVKLATHTITRQKVAIKIVDKTKLDKDNLKKVFREVEIMRKLSHPSIIKLYQVMETDRMLYMVTEYASNREVFDHLHEKGRLNETEARRLFRQILSAVRYLHKRNIVHRDLKAENLLLDKDMNIKIADFGFSNYFEDGIPLSTWCGSPPYAAPELFEGKEYDGPKADIWSLGVVLYVLICGALPFDGITLHDLKKKVTAGKFRIPYFMSTECENLLKHMLVVNPEKRISLSHMVQHKWMIGKAEEVAKYHLEMEASQEPVQEPINEHVIEHMMQLPGVEREAVVHSILANRYDNLSAIYYLLMEKLRESSKSEEGMLTLPPGYGEEQSLEMFADRLSPLENADEVPNAQMTAIRERQSIRRHTVGPSDTSHDQMFSHIPPSVLLPLEAQMSALQGGLVNLPFNLATTANACDFRINPYFPNPFPVIYPDAGLQSASPGPSAMMTNPFLFPMNIPQFVDYKEHGLLKPPSMIGASGFGRRASDGGAHFHYIFHEKSEDSDIGCGKIRENGDAVDNLSSSSYNQEDLPTTSRNSIDAGDLGPDAVDVVRYMQNRGNSKRHTLAMSNAEEVQQVQRHSRTRRTGLLTVTARPPVISPELVHEVEKRMKRQHTPPTSGPVQMPGPGNNIMPNMQWSKTSGKVRRSGLTTVVEGMHLGREGHGVRDNSLVPPPSFQRRASDGCASIGQLSQPSDVKSLQQEFHNLQRSSISGNISCDVQLRQAILQHRGSQGSSGSNGGTLSPRMTPTPPSPTPGSTPTPVSIPSSPLHQSLSQSDSIGLSSHLQRLHLQNVYSSSPTHLPLQTVTHGSISQGTPVVSSPGSPALLPTIGPCPPTQGGSISLGTPLISPASPVGPPLYGMMPGSITHGTPVVQPRSSPPLTSQILGSIQEEQRNGEALDLRVSSRRRKSFMPHPQISVTDELGEVRTLPSSNGETPTIDTVSHLSYIPELTKSNSGSIEVQLSSCCNQLQPSDIISLVRSVINDRAPGVVYEEDRNEPRLGLTVHPPGVQLALEVCEAEHGGRGLKIRRISGDSFHYDKVCQELIACIALS</sequence>
<dbReference type="GO" id="GO:0005737">
    <property type="term" value="C:cytoplasm"/>
    <property type="evidence" value="ECO:0007669"/>
    <property type="project" value="TreeGrafter"/>
</dbReference>
<organism evidence="18 19">
    <name type="scientific">Artemia franciscana</name>
    <name type="common">Brine shrimp</name>
    <name type="synonym">Artemia sanfranciscana</name>
    <dbReference type="NCBI Taxonomy" id="6661"/>
    <lineage>
        <taxon>Eukaryota</taxon>
        <taxon>Metazoa</taxon>
        <taxon>Ecdysozoa</taxon>
        <taxon>Arthropoda</taxon>
        <taxon>Crustacea</taxon>
        <taxon>Branchiopoda</taxon>
        <taxon>Anostraca</taxon>
        <taxon>Artemiidae</taxon>
        <taxon>Artemia</taxon>
    </lineage>
</organism>